<keyword evidence="2" id="KW-1185">Reference proteome</keyword>
<evidence type="ECO:0000313" key="2">
    <source>
        <dbReference type="Proteomes" id="UP000066624"/>
    </source>
</evidence>
<gene>
    <name evidence="1" type="ORF">WM2015_2572</name>
</gene>
<sequence length="229" mass="26363">MPKFSFPLVILLFIPSPSIAQQAWEALWDGSTISVDTAHEYHPSEMRLSNGATIRGSKWSEFLEDFVLSLPEQQRDPVIDGLSRHWVEFDRMDRVIRFEPIRLMSGPYSRKSHIAAVGQITENRVTGALRIRYYGRNWIFANRVDIRVDDWTTSITPNFRRNNAAGYVWETVNFPLSLPETRELITRITNGEEALIRFRGERGYSDLEVTAAMKVDLAAILTMIETLEN</sequence>
<dbReference type="RefSeq" id="WP_156201188.1">
    <property type="nucleotide sequence ID" value="NZ_CP012154.1"/>
</dbReference>
<organism evidence="1 2">
    <name type="scientific">Wenzhouxiangella marina</name>
    <dbReference type="NCBI Taxonomy" id="1579979"/>
    <lineage>
        <taxon>Bacteria</taxon>
        <taxon>Pseudomonadati</taxon>
        <taxon>Pseudomonadota</taxon>
        <taxon>Gammaproteobacteria</taxon>
        <taxon>Chromatiales</taxon>
        <taxon>Wenzhouxiangellaceae</taxon>
        <taxon>Wenzhouxiangella</taxon>
    </lineage>
</organism>
<dbReference type="OrthoDB" id="7059987at2"/>
<name>A0A0K0XZ31_9GAMM</name>
<dbReference type="AlphaFoldDB" id="A0A0K0XZ31"/>
<dbReference type="EMBL" id="CP012154">
    <property type="protein sequence ID" value="AKS42930.1"/>
    <property type="molecule type" value="Genomic_DNA"/>
</dbReference>
<dbReference type="KEGG" id="wma:WM2015_2572"/>
<dbReference type="Proteomes" id="UP000066624">
    <property type="component" value="Chromosome"/>
</dbReference>
<proteinExistence type="predicted"/>
<evidence type="ECO:0000313" key="1">
    <source>
        <dbReference type="EMBL" id="AKS42930.1"/>
    </source>
</evidence>
<reference evidence="1 2" key="1">
    <citation type="submission" date="2015-07" db="EMBL/GenBank/DDBJ databases">
        <authorList>
            <person name="Noorani M."/>
        </authorList>
    </citation>
    <scope>NUCLEOTIDE SEQUENCE [LARGE SCALE GENOMIC DNA]</scope>
    <source>
        <strain evidence="1 2">KCTC 42284</strain>
    </source>
</reference>
<protein>
    <submittedName>
        <fullName evidence="1">Uncharacterized protein</fullName>
    </submittedName>
</protein>
<accession>A0A0K0XZ31</accession>